<accession>A0A645EHU7</accession>
<dbReference type="Gene3D" id="2.160.20.120">
    <property type="match status" value="1"/>
</dbReference>
<reference evidence="2" key="1">
    <citation type="submission" date="2019-08" db="EMBL/GenBank/DDBJ databases">
        <authorList>
            <person name="Kucharzyk K."/>
            <person name="Murdoch R.W."/>
            <person name="Higgins S."/>
            <person name="Loffler F."/>
        </authorList>
    </citation>
    <scope>NUCLEOTIDE SEQUENCE</scope>
</reference>
<dbReference type="AlphaFoldDB" id="A0A645EHU7"/>
<dbReference type="Pfam" id="PF10988">
    <property type="entry name" value="DUF2807"/>
    <property type="match status" value="1"/>
</dbReference>
<protein>
    <recommendedName>
        <fullName evidence="1">Putative auto-transporter adhesin head GIN domain-containing protein</fullName>
    </recommendedName>
</protein>
<name>A0A645EHU7_9ZZZZ</name>
<dbReference type="EMBL" id="VSSQ01047345">
    <property type="protein sequence ID" value="MPN01327.1"/>
    <property type="molecule type" value="Genomic_DNA"/>
</dbReference>
<proteinExistence type="predicted"/>
<evidence type="ECO:0000259" key="1">
    <source>
        <dbReference type="Pfam" id="PF10988"/>
    </source>
</evidence>
<evidence type="ECO:0000313" key="2">
    <source>
        <dbReference type="EMBL" id="MPN01327.1"/>
    </source>
</evidence>
<dbReference type="InterPro" id="IPR021255">
    <property type="entry name" value="DUF2807"/>
</dbReference>
<gene>
    <name evidence="2" type="ORF">SDC9_148536</name>
</gene>
<organism evidence="2">
    <name type="scientific">bioreactor metagenome</name>
    <dbReference type="NCBI Taxonomy" id="1076179"/>
    <lineage>
        <taxon>unclassified sequences</taxon>
        <taxon>metagenomes</taxon>
        <taxon>ecological metagenomes</taxon>
    </lineage>
</organism>
<feature type="domain" description="Putative auto-transporter adhesin head GIN" evidence="1">
    <location>
        <begin position="40"/>
        <end position="221"/>
    </location>
</feature>
<comment type="caution">
    <text evidence="2">The sequence shown here is derived from an EMBL/GenBank/DDBJ whole genome shotgun (WGS) entry which is preliminary data.</text>
</comment>
<sequence>MKRVFILLMASLLIANSCIELEIVVPRGRITGYERPTHIFRSVSVSGGMELIIRQGNRQEVIIEANENLHQYIITEVIDKTLRIYPMRGVTFTGSPLIRVYLTTDILESVYSGGGGLVDFENGWDDNYLICSISGGGELWGYLDLLKMDLSLSGGSSAFVDGYCDELFFKSSGGGETDARGLLTQFSWVNISGGGVAVLNVSDYLNVVASGGSKVSYLGTPEVWTSLSGGSVVRRY</sequence>